<feature type="region of interest" description="Disordered" evidence="10">
    <location>
        <begin position="1"/>
        <end position="32"/>
    </location>
</feature>
<dbReference type="CTD" id="20197063"/>
<dbReference type="EMBL" id="AMQM01002170">
    <property type="status" value="NOT_ANNOTATED_CDS"/>
    <property type="molecule type" value="Genomic_DNA"/>
</dbReference>
<keyword evidence="13" id="KW-1185">Reference proteome</keyword>
<organism evidence="12 13">
    <name type="scientific">Helobdella robusta</name>
    <name type="common">Californian leech</name>
    <dbReference type="NCBI Taxonomy" id="6412"/>
    <lineage>
        <taxon>Eukaryota</taxon>
        <taxon>Metazoa</taxon>
        <taxon>Spiralia</taxon>
        <taxon>Lophotrochozoa</taxon>
        <taxon>Annelida</taxon>
        <taxon>Clitellata</taxon>
        <taxon>Hirudinea</taxon>
        <taxon>Rhynchobdellida</taxon>
        <taxon>Glossiphoniidae</taxon>
        <taxon>Helobdella</taxon>
    </lineage>
</organism>
<dbReference type="OMA" id="FSHAAMQ"/>
<dbReference type="GO" id="GO:0005856">
    <property type="term" value="C:cytoskeleton"/>
    <property type="evidence" value="ECO:0007669"/>
    <property type="project" value="UniProtKB-SubCell"/>
</dbReference>
<comment type="subcellular location">
    <subcellularLocation>
        <location evidence="1">Cell projection</location>
        <location evidence="1">Cilium</location>
    </subcellularLocation>
    <subcellularLocation>
        <location evidence="2">Cytoplasm</location>
        <location evidence="2">Cytoskeleton</location>
    </subcellularLocation>
</comment>
<evidence type="ECO:0000256" key="9">
    <source>
        <dbReference type="SAM" id="Coils"/>
    </source>
</evidence>
<dbReference type="eggNOG" id="ENOG502QUZQ">
    <property type="taxonomic scope" value="Eukaryota"/>
</dbReference>
<dbReference type="PANTHER" id="PTHR14885">
    <property type="entry name" value="CILIA- AND FLAGELLA-ASSOCIATED PROTEIN 43-RELATED"/>
    <property type="match status" value="1"/>
</dbReference>
<evidence type="ECO:0000313" key="12">
    <source>
        <dbReference type="EnsemblMetazoa" id="HelroP150614"/>
    </source>
</evidence>
<feature type="compositionally biased region" description="Low complexity" evidence="10">
    <location>
        <begin position="9"/>
        <end position="20"/>
    </location>
</feature>
<keyword evidence="7" id="KW-0206">Cytoskeleton</keyword>
<accession>T1EKG3</accession>
<dbReference type="GeneID" id="20197063"/>
<evidence type="ECO:0000256" key="1">
    <source>
        <dbReference type="ARBA" id="ARBA00004138"/>
    </source>
</evidence>
<dbReference type="EnsemblMetazoa" id="HelroT150614">
    <property type="protein sequence ID" value="HelroP150614"/>
    <property type="gene ID" value="HelroG150614"/>
</dbReference>
<evidence type="ECO:0000256" key="8">
    <source>
        <dbReference type="ARBA" id="ARBA00023273"/>
    </source>
</evidence>
<dbReference type="OrthoDB" id="1935234at2759"/>
<dbReference type="KEGG" id="hro:HELRODRAFT_150614"/>
<evidence type="ECO:0000313" key="11">
    <source>
        <dbReference type="EMBL" id="ESN91719.1"/>
    </source>
</evidence>
<keyword evidence="3" id="KW-0963">Cytoplasm</keyword>
<dbReference type="EMBL" id="KB097700">
    <property type="protein sequence ID" value="ESN91719.1"/>
    <property type="molecule type" value="Genomic_DNA"/>
</dbReference>
<reference evidence="12" key="3">
    <citation type="submission" date="2015-06" db="UniProtKB">
        <authorList>
            <consortium name="EnsemblMetazoa"/>
        </authorList>
    </citation>
    <scope>IDENTIFICATION</scope>
</reference>
<evidence type="ECO:0000256" key="10">
    <source>
        <dbReference type="SAM" id="MobiDB-lite"/>
    </source>
</evidence>
<sequence length="230" mass="26648">QRGSDNEDGGSSIYSSSESDISTDELTDSESGRHHFADLDTCPTGCEQSLFDRTCLLREQKLDVEDAIAEEKRNRDLLYEELAELQRINKVLEEEVKTAKTNLEMFQSEKQKKLNEINTVVTLTMKQIETVNYGVMSLDMQNALVFDKNVLRKMKQRISELKEEKNDLKRQQGEAKKKYSKLVKDQKHVQLKIEEAKKECDRMMVDKFGKIIDLNILEKITINQPLEQVK</sequence>
<dbReference type="STRING" id="6412.T1EKG3"/>
<dbReference type="AlphaFoldDB" id="T1EKG3"/>
<feature type="coiled-coil region" evidence="9">
    <location>
        <begin position="144"/>
        <end position="199"/>
    </location>
</feature>
<proteinExistence type="predicted"/>
<keyword evidence="5" id="KW-0677">Repeat</keyword>
<feature type="coiled-coil region" evidence="9">
    <location>
        <begin position="68"/>
        <end position="116"/>
    </location>
</feature>
<reference evidence="13" key="1">
    <citation type="submission" date="2012-12" db="EMBL/GenBank/DDBJ databases">
        <authorList>
            <person name="Hellsten U."/>
            <person name="Grimwood J."/>
            <person name="Chapman J.A."/>
            <person name="Shapiro H."/>
            <person name="Aerts A."/>
            <person name="Otillar R.P."/>
            <person name="Terry A.Y."/>
            <person name="Boore J.L."/>
            <person name="Simakov O."/>
            <person name="Marletaz F."/>
            <person name="Cho S.-J."/>
            <person name="Edsinger-Gonzales E."/>
            <person name="Havlak P."/>
            <person name="Kuo D.-H."/>
            <person name="Larsson T."/>
            <person name="Lv J."/>
            <person name="Arendt D."/>
            <person name="Savage R."/>
            <person name="Osoegawa K."/>
            <person name="de Jong P."/>
            <person name="Lindberg D.R."/>
            <person name="Seaver E.C."/>
            <person name="Weisblat D.A."/>
            <person name="Putnam N.H."/>
            <person name="Grigoriev I.V."/>
            <person name="Rokhsar D.S."/>
        </authorList>
    </citation>
    <scope>NUCLEOTIDE SEQUENCE</scope>
</reference>
<dbReference type="Proteomes" id="UP000015101">
    <property type="component" value="Unassembled WGS sequence"/>
</dbReference>
<keyword evidence="4" id="KW-0853">WD repeat</keyword>
<evidence type="ECO:0000256" key="5">
    <source>
        <dbReference type="ARBA" id="ARBA00022737"/>
    </source>
</evidence>
<evidence type="ECO:0000313" key="13">
    <source>
        <dbReference type="Proteomes" id="UP000015101"/>
    </source>
</evidence>
<reference evidence="11 13" key="2">
    <citation type="journal article" date="2013" name="Nature">
        <title>Insights into bilaterian evolution from three spiralian genomes.</title>
        <authorList>
            <person name="Simakov O."/>
            <person name="Marletaz F."/>
            <person name="Cho S.J."/>
            <person name="Edsinger-Gonzales E."/>
            <person name="Havlak P."/>
            <person name="Hellsten U."/>
            <person name="Kuo D.H."/>
            <person name="Larsson T."/>
            <person name="Lv J."/>
            <person name="Arendt D."/>
            <person name="Savage R."/>
            <person name="Osoegawa K."/>
            <person name="de Jong P."/>
            <person name="Grimwood J."/>
            <person name="Chapman J.A."/>
            <person name="Shapiro H."/>
            <person name="Aerts A."/>
            <person name="Otillar R.P."/>
            <person name="Terry A.Y."/>
            <person name="Boore J.L."/>
            <person name="Grigoriev I.V."/>
            <person name="Lindberg D.R."/>
            <person name="Seaver E.C."/>
            <person name="Weisblat D.A."/>
            <person name="Putnam N.H."/>
            <person name="Rokhsar D.S."/>
        </authorList>
    </citation>
    <scope>NUCLEOTIDE SEQUENCE</scope>
</reference>
<dbReference type="InParanoid" id="T1EKG3"/>
<dbReference type="RefSeq" id="XP_009030534.1">
    <property type="nucleotide sequence ID" value="XM_009032286.1"/>
</dbReference>
<evidence type="ECO:0000256" key="3">
    <source>
        <dbReference type="ARBA" id="ARBA00022490"/>
    </source>
</evidence>
<name>T1EKG3_HELRO</name>
<evidence type="ECO:0000256" key="4">
    <source>
        <dbReference type="ARBA" id="ARBA00022574"/>
    </source>
</evidence>
<dbReference type="GO" id="GO:0005929">
    <property type="term" value="C:cilium"/>
    <property type="evidence" value="ECO:0007669"/>
    <property type="project" value="UniProtKB-SubCell"/>
</dbReference>
<evidence type="ECO:0000256" key="6">
    <source>
        <dbReference type="ARBA" id="ARBA00023054"/>
    </source>
</evidence>
<dbReference type="HOGENOM" id="CLU_1207413_0_0_1"/>
<keyword evidence="6 9" id="KW-0175">Coiled coil</keyword>
<gene>
    <name evidence="12" type="primary">20197063</name>
    <name evidence="11" type="ORF">HELRODRAFT_150614</name>
</gene>
<evidence type="ECO:0000256" key="7">
    <source>
        <dbReference type="ARBA" id="ARBA00023212"/>
    </source>
</evidence>
<evidence type="ECO:0000256" key="2">
    <source>
        <dbReference type="ARBA" id="ARBA00004245"/>
    </source>
</evidence>
<protein>
    <submittedName>
        <fullName evidence="11 12">Uncharacterized protein</fullName>
    </submittedName>
</protein>
<dbReference type="PANTHER" id="PTHR14885:SF3">
    <property type="entry name" value="CILIA- AND FLAGELLA-ASSOCIATED PROTEIN 44"/>
    <property type="match status" value="1"/>
</dbReference>
<keyword evidence="8" id="KW-0966">Cell projection</keyword>